<evidence type="ECO:0000256" key="1">
    <source>
        <dbReference type="SAM" id="MobiDB-lite"/>
    </source>
</evidence>
<sequence length="75" mass="8568">MYFGRRLTSGRRLLDPQEHAVVVEPISIVDDIAEDEEEAYEEMDEEEDDDCPTSSVTVPMMPCTEVEAPGRYIME</sequence>
<name>A0A3P7MUD7_CYLGO</name>
<feature type="region of interest" description="Disordered" evidence="1">
    <location>
        <begin position="37"/>
        <end position="59"/>
    </location>
</feature>
<evidence type="ECO:0000313" key="2">
    <source>
        <dbReference type="EMBL" id="VDN26168.1"/>
    </source>
</evidence>
<proteinExistence type="predicted"/>
<evidence type="ECO:0000313" key="3">
    <source>
        <dbReference type="Proteomes" id="UP000271889"/>
    </source>
</evidence>
<feature type="compositionally biased region" description="Acidic residues" evidence="1">
    <location>
        <begin position="37"/>
        <end position="51"/>
    </location>
</feature>
<organism evidence="2 3">
    <name type="scientific">Cylicostephanus goldi</name>
    <name type="common">Nematode worm</name>
    <dbReference type="NCBI Taxonomy" id="71465"/>
    <lineage>
        <taxon>Eukaryota</taxon>
        <taxon>Metazoa</taxon>
        <taxon>Ecdysozoa</taxon>
        <taxon>Nematoda</taxon>
        <taxon>Chromadorea</taxon>
        <taxon>Rhabditida</taxon>
        <taxon>Rhabditina</taxon>
        <taxon>Rhabditomorpha</taxon>
        <taxon>Strongyloidea</taxon>
        <taxon>Strongylidae</taxon>
        <taxon>Cylicostephanus</taxon>
    </lineage>
</organism>
<gene>
    <name evidence="2" type="ORF">CGOC_LOCUS10319</name>
</gene>
<reference evidence="2 3" key="1">
    <citation type="submission" date="2018-11" db="EMBL/GenBank/DDBJ databases">
        <authorList>
            <consortium name="Pathogen Informatics"/>
        </authorList>
    </citation>
    <scope>NUCLEOTIDE SEQUENCE [LARGE SCALE GENOMIC DNA]</scope>
</reference>
<dbReference type="EMBL" id="UYRV01110681">
    <property type="protein sequence ID" value="VDN26168.1"/>
    <property type="molecule type" value="Genomic_DNA"/>
</dbReference>
<keyword evidence="3" id="KW-1185">Reference proteome</keyword>
<accession>A0A3P7MUD7</accession>
<dbReference type="AlphaFoldDB" id="A0A3P7MUD7"/>
<dbReference type="Proteomes" id="UP000271889">
    <property type="component" value="Unassembled WGS sequence"/>
</dbReference>
<protein>
    <submittedName>
        <fullName evidence="2">Uncharacterized protein</fullName>
    </submittedName>
</protein>